<dbReference type="AlphaFoldDB" id="A0A0L0F6P0"/>
<dbReference type="EMBL" id="KQ247280">
    <property type="protein sequence ID" value="KNC72299.1"/>
    <property type="molecule type" value="Genomic_DNA"/>
</dbReference>
<protein>
    <submittedName>
        <fullName evidence="1">Uncharacterized protein</fullName>
    </submittedName>
</protein>
<sequence length="140" mass="15947">ENSTVDEYADAFAHACKSRRKSCGGYSMVWQKQGASIMHAPCWKLKLKAMPYIIYSSWSTGTTLQQRFLSLMFPSKSYTGFGSSDDYLQYELQYLTKLKKYTEIGLEGCKTRANLNENNLCYNTGARQHVCSFCEVVSIQ</sequence>
<proteinExistence type="predicted"/>
<dbReference type="Proteomes" id="UP000054560">
    <property type="component" value="Unassembled WGS sequence"/>
</dbReference>
<reference evidence="1 2" key="1">
    <citation type="submission" date="2011-02" db="EMBL/GenBank/DDBJ databases">
        <title>The Genome Sequence of Sphaeroforma arctica JP610.</title>
        <authorList>
            <consortium name="The Broad Institute Genome Sequencing Platform"/>
            <person name="Russ C."/>
            <person name="Cuomo C."/>
            <person name="Young S.K."/>
            <person name="Zeng Q."/>
            <person name="Gargeya S."/>
            <person name="Alvarado L."/>
            <person name="Berlin A."/>
            <person name="Chapman S.B."/>
            <person name="Chen Z."/>
            <person name="Freedman E."/>
            <person name="Gellesch M."/>
            <person name="Goldberg J."/>
            <person name="Griggs A."/>
            <person name="Gujja S."/>
            <person name="Heilman E."/>
            <person name="Heiman D."/>
            <person name="Howarth C."/>
            <person name="Mehta T."/>
            <person name="Neiman D."/>
            <person name="Pearson M."/>
            <person name="Roberts A."/>
            <person name="Saif S."/>
            <person name="Shea T."/>
            <person name="Shenoy N."/>
            <person name="Sisk P."/>
            <person name="Stolte C."/>
            <person name="Sykes S."/>
            <person name="White J."/>
            <person name="Yandava C."/>
            <person name="Burger G."/>
            <person name="Gray M.W."/>
            <person name="Holland P.W.H."/>
            <person name="King N."/>
            <person name="Lang F.B.F."/>
            <person name="Roger A.J."/>
            <person name="Ruiz-Trillo I."/>
            <person name="Haas B."/>
            <person name="Nusbaum C."/>
            <person name="Birren B."/>
        </authorList>
    </citation>
    <scope>NUCLEOTIDE SEQUENCE [LARGE SCALE GENOMIC DNA]</scope>
    <source>
        <strain evidence="1 2">JP610</strain>
    </source>
</reference>
<accession>A0A0L0F6P0</accession>
<feature type="non-terminal residue" evidence="1">
    <location>
        <position position="1"/>
    </location>
</feature>
<gene>
    <name evidence="1" type="ORF">SARC_15148</name>
</gene>
<evidence type="ECO:0000313" key="2">
    <source>
        <dbReference type="Proteomes" id="UP000054560"/>
    </source>
</evidence>
<organism evidence="1 2">
    <name type="scientific">Sphaeroforma arctica JP610</name>
    <dbReference type="NCBI Taxonomy" id="667725"/>
    <lineage>
        <taxon>Eukaryota</taxon>
        <taxon>Ichthyosporea</taxon>
        <taxon>Ichthyophonida</taxon>
        <taxon>Sphaeroforma</taxon>
    </lineage>
</organism>
<evidence type="ECO:0000313" key="1">
    <source>
        <dbReference type="EMBL" id="KNC72299.1"/>
    </source>
</evidence>
<name>A0A0L0F6P0_9EUKA</name>
<dbReference type="GeneID" id="25915652"/>
<keyword evidence="2" id="KW-1185">Reference proteome</keyword>
<dbReference type="RefSeq" id="XP_014146201.1">
    <property type="nucleotide sequence ID" value="XM_014290726.1"/>
</dbReference>